<gene>
    <name evidence="1" type="ORF">PIB30_060044</name>
</gene>
<comment type="caution">
    <text evidence="1">The sequence shown here is derived from an EMBL/GenBank/DDBJ whole genome shotgun (WGS) entry which is preliminary data.</text>
</comment>
<organism evidence="1 2">
    <name type="scientific">Stylosanthes scabra</name>
    <dbReference type="NCBI Taxonomy" id="79078"/>
    <lineage>
        <taxon>Eukaryota</taxon>
        <taxon>Viridiplantae</taxon>
        <taxon>Streptophyta</taxon>
        <taxon>Embryophyta</taxon>
        <taxon>Tracheophyta</taxon>
        <taxon>Spermatophyta</taxon>
        <taxon>Magnoliopsida</taxon>
        <taxon>eudicotyledons</taxon>
        <taxon>Gunneridae</taxon>
        <taxon>Pentapetalae</taxon>
        <taxon>rosids</taxon>
        <taxon>fabids</taxon>
        <taxon>Fabales</taxon>
        <taxon>Fabaceae</taxon>
        <taxon>Papilionoideae</taxon>
        <taxon>50 kb inversion clade</taxon>
        <taxon>dalbergioids sensu lato</taxon>
        <taxon>Dalbergieae</taxon>
        <taxon>Pterocarpus clade</taxon>
        <taxon>Stylosanthes</taxon>
    </lineage>
</organism>
<proteinExistence type="predicted"/>
<keyword evidence="2" id="KW-1185">Reference proteome</keyword>
<sequence>AWRKVHRFRDADFKGFNDRAKAQMWMNEPQYESKYEVAKEASENSSARSLAARFSNMNIGNDGMESRRSEASSFVQGRSREPIVFAGAGLSTEEFRARQDAAFIPTQELTKKEGIKILDFNYDVALRHGLEVEELLAIQGWTSTRERLAILEKENSEMKKVVAM</sequence>
<feature type="non-terminal residue" evidence="1">
    <location>
        <position position="1"/>
    </location>
</feature>
<protein>
    <submittedName>
        <fullName evidence="1">Uncharacterized protein</fullName>
    </submittedName>
</protein>
<reference evidence="1 2" key="1">
    <citation type="journal article" date="2023" name="Plants (Basel)">
        <title>Bridging the Gap: Combining Genomics and Transcriptomics Approaches to Understand Stylosanthes scabra, an Orphan Legume from the Brazilian Caatinga.</title>
        <authorList>
            <person name="Ferreira-Neto J.R.C."/>
            <person name="da Silva M.D."/>
            <person name="Binneck E."/>
            <person name="de Melo N.F."/>
            <person name="da Silva R.H."/>
            <person name="de Melo A.L.T.M."/>
            <person name="Pandolfi V."/>
            <person name="Bustamante F.O."/>
            <person name="Brasileiro-Vidal A.C."/>
            <person name="Benko-Iseppon A.M."/>
        </authorList>
    </citation>
    <scope>NUCLEOTIDE SEQUENCE [LARGE SCALE GENOMIC DNA]</scope>
    <source>
        <tissue evidence="1">Leaves</tissue>
    </source>
</reference>
<dbReference type="Proteomes" id="UP001341840">
    <property type="component" value="Unassembled WGS sequence"/>
</dbReference>
<evidence type="ECO:0000313" key="2">
    <source>
        <dbReference type="Proteomes" id="UP001341840"/>
    </source>
</evidence>
<dbReference type="EMBL" id="JASCZI010181768">
    <property type="protein sequence ID" value="MED6185744.1"/>
    <property type="molecule type" value="Genomic_DNA"/>
</dbReference>
<accession>A0ABU6WKB8</accession>
<name>A0ABU6WKB8_9FABA</name>
<evidence type="ECO:0000313" key="1">
    <source>
        <dbReference type="EMBL" id="MED6185744.1"/>
    </source>
</evidence>